<name>A0AC34FCE7_9BILA</name>
<proteinExistence type="predicted"/>
<dbReference type="Proteomes" id="UP000887579">
    <property type="component" value="Unplaced"/>
</dbReference>
<sequence>MDSLNSTIMPSDKENSVTCKLGVPESILYYIKNQAQPKFQLKLMKTSKYFRYKDFPFCVTREICYGDDTWFFLQNDGTYEDLKILTKPLWITGSIELINVENAEIISDLLSKAVVCDIKKLACDEILTLDQFNMLTSSKNFEKLYYYHSDIEHDVGSVISFDEIIKLSPKLKELEL</sequence>
<organism evidence="1 2">
    <name type="scientific">Panagrolaimus sp. ES5</name>
    <dbReference type="NCBI Taxonomy" id="591445"/>
    <lineage>
        <taxon>Eukaryota</taxon>
        <taxon>Metazoa</taxon>
        <taxon>Ecdysozoa</taxon>
        <taxon>Nematoda</taxon>
        <taxon>Chromadorea</taxon>
        <taxon>Rhabditida</taxon>
        <taxon>Tylenchina</taxon>
        <taxon>Panagrolaimomorpha</taxon>
        <taxon>Panagrolaimoidea</taxon>
        <taxon>Panagrolaimidae</taxon>
        <taxon>Panagrolaimus</taxon>
    </lineage>
</organism>
<evidence type="ECO:0000313" key="2">
    <source>
        <dbReference type="WBParaSite" id="ES5_v2.g14870.t1"/>
    </source>
</evidence>
<dbReference type="WBParaSite" id="ES5_v2.g14870.t1">
    <property type="protein sequence ID" value="ES5_v2.g14870.t1"/>
    <property type="gene ID" value="ES5_v2.g14870"/>
</dbReference>
<accession>A0AC34FCE7</accession>
<protein>
    <submittedName>
        <fullName evidence="2">Uncharacterized protein</fullName>
    </submittedName>
</protein>
<reference evidence="2" key="1">
    <citation type="submission" date="2022-11" db="UniProtKB">
        <authorList>
            <consortium name="WormBaseParasite"/>
        </authorList>
    </citation>
    <scope>IDENTIFICATION</scope>
</reference>
<evidence type="ECO:0000313" key="1">
    <source>
        <dbReference type="Proteomes" id="UP000887579"/>
    </source>
</evidence>